<dbReference type="InterPro" id="IPR013111">
    <property type="entry name" value="EGF_extracell"/>
</dbReference>
<keyword evidence="2 3" id="KW-1015">Disulfide bond</keyword>
<feature type="signal peptide" evidence="4">
    <location>
        <begin position="1"/>
        <end position="23"/>
    </location>
</feature>
<evidence type="ECO:0000256" key="3">
    <source>
        <dbReference type="PROSITE-ProRule" id="PRU00076"/>
    </source>
</evidence>
<dbReference type="Gene3D" id="2.10.25.10">
    <property type="entry name" value="Laminin"/>
    <property type="match status" value="1"/>
</dbReference>
<name>A0A9W7L7D3_9STRA</name>
<dbReference type="InterPro" id="IPR000742">
    <property type="entry name" value="EGF"/>
</dbReference>
<dbReference type="SMART" id="SM00181">
    <property type="entry name" value="EGF"/>
    <property type="match status" value="4"/>
</dbReference>
<feature type="non-terminal residue" evidence="6">
    <location>
        <position position="1"/>
    </location>
</feature>
<dbReference type="Proteomes" id="UP001165065">
    <property type="component" value="Unassembled WGS sequence"/>
</dbReference>
<evidence type="ECO:0000256" key="1">
    <source>
        <dbReference type="ARBA" id="ARBA00022729"/>
    </source>
</evidence>
<organism evidence="6 7">
    <name type="scientific">Triparma columacea</name>
    <dbReference type="NCBI Taxonomy" id="722753"/>
    <lineage>
        <taxon>Eukaryota</taxon>
        <taxon>Sar</taxon>
        <taxon>Stramenopiles</taxon>
        <taxon>Ochrophyta</taxon>
        <taxon>Bolidophyceae</taxon>
        <taxon>Parmales</taxon>
        <taxon>Triparmaceae</taxon>
        <taxon>Triparma</taxon>
    </lineage>
</organism>
<evidence type="ECO:0000313" key="6">
    <source>
        <dbReference type="EMBL" id="GMI35324.1"/>
    </source>
</evidence>
<reference evidence="7" key="1">
    <citation type="journal article" date="2023" name="Commun. Biol.">
        <title>Genome analysis of Parmales, the sister group of diatoms, reveals the evolutionary specialization of diatoms from phago-mixotrophs to photoautotrophs.</title>
        <authorList>
            <person name="Ban H."/>
            <person name="Sato S."/>
            <person name="Yoshikawa S."/>
            <person name="Yamada K."/>
            <person name="Nakamura Y."/>
            <person name="Ichinomiya M."/>
            <person name="Sato N."/>
            <person name="Blanc-Mathieu R."/>
            <person name="Endo H."/>
            <person name="Kuwata A."/>
            <person name="Ogata H."/>
        </authorList>
    </citation>
    <scope>NUCLEOTIDE SEQUENCE [LARGE SCALE GENOMIC DNA]</scope>
</reference>
<dbReference type="PROSITE" id="PS50026">
    <property type="entry name" value="EGF_3"/>
    <property type="match status" value="1"/>
</dbReference>
<evidence type="ECO:0000259" key="5">
    <source>
        <dbReference type="PROSITE" id="PS50026"/>
    </source>
</evidence>
<dbReference type="PANTHER" id="PTHR14949:SF56">
    <property type="entry name" value="EGF-LIKE-DOMAIN, MULTIPLE 7"/>
    <property type="match status" value="1"/>
</dbReference>
<accession>A0A9W7L7D3</accession>
<keyword evidence="3" id="KW-0245">EGF-like domain</keyword>
<keyword evidence="7" id="KW-1185">Reference proteome</keyword>
<protein>
    <recommendedName>
        <fullName evidence="5">EGF-like domain-containing protein</fullName>
    </recommendedName>
</protein>
<comment type="caution">
    <text evidence="3">Lacks conserved residue(s) required for the propagation of feature annotation.</text>
</comment>
<evidence type="ECO:0000256" key="4">
    <source>
        <dbReference type="SAM" id="SignalP"/>
    </source>
</evidence>
<dbReference type="AlphaFoldDB" id="A0A9W7L7D3"/>
<dbReference type="PANTHER" id="PTHR14949">
    <property type="entry name" value="EGF-LIKE-DOMAIN, MULTIPLE 7, 8"/>
    <property type="match status" value="1"/>
</dbReference>
<feature type="disulfide bond" evidence="3">
    <location>
        <begin position="340"/>
        <end position="349"/>
    </location>
</feature>
<sequence length="690" mass="71563">MYDSYMKIIFLMILSLMPLLTDAACPRGCSGHGTCGAGGVCTCFPGFGYSADCSLRTCPTGPAWADKASAADTAHANVECSNAGICDRSIGVCECFEGYTGAACRRSSCPNDCSDNGVCMTIKDAGLYLGRDYDSKPGATGGDGMGPKYTNWDAESIGVCNCDFGFFGPDCSRRMCPKADDPITINQNYRSIMFRLKTGNGAGFGGTLKVNFLGHIAEFSMTTKWTPAYCKQQWEKLDNIESVNCLVDEGNSINSLYEGKNATMNVTFTAFPKLPSENNFFSHTGNPPISSFTCDTSGITVTAGTSKSCVIKDLVSTDIREYEFCGRRGTCDFTSGLCYCFTGYTGMDCTGDSLSVSASNAEPALGVTAVGNDFIGNVLEVQSQKAAAADFKFMSCKADGTEVFSITGQGRINLGELVITQTGATIQDGGLNIDSGGQTIAQHGMYVTNHLGGQNSLQVTTSNTAMTKATIAAYSTTTAAANKPNFNLIEAGESSAALMFKVRGDGQTSILGGGLKVEAGGATVVRGGLSIQNGGATIQSTIESLDHSLYVLSGASIYNNRKNHTVLKVNAGLDTHNGTALEVSSDAAAGNKYYSLLKTVINADADNGSPAQTIFRVSAKPKTEILAGGLDVWAGGLKVRAGGLRVLAGGVTIGGGGISVAGATTFADAVEFDGAVSIAGVTVDATGATL</sequence>
<dbReference type="PROSITE" id="PS00022">
    <property type="entry name" value="EGF_1"/>
    <property type="match status" value="2"/>
</dbReference>
<dbReference type="Pfam" id="PF07974">
    <property type="entry name" value="EGF_2"/>
    <property type="match status" value="1"/>
</dbReference>
<dbReference type="OrthoDB" id="6130531at2759"/>
<evidence type="ECO:0000256" key="2">
    <source>
        <dbReference type="ARBA" id="ARBA00023157"/>
    </source>
</evidence>
<gene>
    <name evidence="6" type="ORF">TrCOL_g13041</name>
</gene>
<dbReference type="Gene3D" id="2.60.120.260">
    <property type="entry name" value="Galactose-binding domain-like"/>
    <property type="match status" value="1"/>
</dbReference>
<dbReference type="InterPro" id="IPR050969">
    <property type="entry name" value="Dev_Signal_Modulators"/>
</dbReference>
<proteinExistence type="predicted"/>
<feature type="chain" id="PRO_5040745240" description="EGF-like domain-containing protein" evidence="4">
    <location>
        <begin position="24"/>
        <end position="690"/>
    </location>
</feature>
<dbReference type="EMBL" id="BRYA01000901">
    <property type="protein sequence ID" value="GMI35324.1"/>
    <property type="molecule type" value="Genomic_DNA"/>
</dbReference>
<keyword evidence="1 4" id="KW-0732">Signal</keyword>
<comment type="caution">
    <text evidence="6">The sequence shown here is derived from an EMBL/GenBank/DDBJ whole genome shotgun (WGS) entry which is preliminary data.</text>
</comment>
<feature type="domain" description="EGF-like" evidence="5">
    <location>
        <begin position="316"/>
        <end position="350"/>
    </location>
</feature>
<dbReference type="PROSITE" id="PS01186">
    <property type="entry name" value="EGF_2"/>
    <property type="match status" value="3"/>
</dbReference>
<evidence type="ECO:0000313" key="7">
    <source>
        <dbReference type="Proteomes" id="UP001165065"/>
    </source>
</evidence>